<dbReference type="AlphaFoldDB" id="A0A4V1QU68"/>
<organism evidence="2 3">
    <name type="scientific">Senegalimassilia faecalis</name>
    <dbReference type="NCBI Taxonomy" id="2509433"/>
    <lineage>
        <taxon>Bacteria</taxon>
        <taxon>Bacillati</taxon>
        <taxon>Actinomycetota</taxon>
        <taxon>Coriobacteriia</taxon>
        <taxon>Coriobacteriales</taxon>
        <taxon>Coriobacteriaceae</taxon>
        <taxon>Senegalimassilia</taxon>
    </lineage>
</organism>
<comment type="caution">
    <text evidence="2">The sequence shown here is derived from an EMBL/GenBank/DDBJ whole genome shotgun (WGS) entry which is preliminary data.</text>
</comment>
<keyword evidence="3" id="KW-1185">Reference proteome</keyword>
<keyword evidence="1" id="KW-0238">DNA-binding</keyword>
<accession>A0A4V1QU68</accession>
<evidence type="ECO:0000313" key="3">
    <source>
        <dbReference type="Proteomes" id="UP000293345"/>
    </source>
</evidence>
<proteinExistence type="predicted"/>
<reference evidence="2 3" key="1">
    <citation type="submission" date="2019-01" db="EMBL/GenBank/DDBJ databases">
        <title>Senegalimassilia sp. nov. KGMB04484 isolated human feces.</title>
        <authorList>
            <person name="Han K.-I."/>
            <person name="Kim J.-S."/>
            <person name="Lee K.C."/>
            <person name="Suh M.K."/>
            <person name="Eom M.K."/>
            <person name="Lee J.H."/>
            <person name="Park S.-H."/>
            <person name="Kang S.W."/>
            <person name="Park J.-E."/>
            <person name="Oh B.S."/>
            <person name="Yu S.Y."/>
            <person name="Choi S.-H."/>
            <person name="Lee D.H."/>
            <person name="Yoon H."/>
            <person name="Kim B.-Y."/>
            <person name="Lee J.H."/>
            <person name="Lee J.-S."/>
        </authorList>
    </citation>
    <scope>NUCLEOTIDE SEQUENCE [LARGE SCALE GENOMIC DNA]</scope>
    <source>
        <strain evidence="2 3">KGMB04484</strain>
    </source>
</reference>
<dbReference type="EMBL" id="SDPW01000001">
    <property type="protein sequence ID" value="RXZ54917.1"/>
    <property type="molecule type" value="Genomic_DNA"/>
</dbReference>
<dbReference type="PANTHER" id="PTHR33221:SF5">
    <property type="entry name" value="HTH-TYPE TRANSCRIPTIONAL REGULATOR ISCR"/>
    <property type="match status" value="1"/>
</dbReference>
<dbReference type="Pfam" id="PF02082">
    <property type="entry name" value="Rrf2"/>
    <property type="match status" value="1"/>
</dbReference>
<evidence type="ECO:0000313" key="2">
    <source>
        <dbReference type="EMBL" id="RXZ54917.1"/>
    </source>
</evidence>
<evidence type="ECO:0000256" key="1">
    <source>
        <dbReference type="ARBA" id="ARBA00023125"/>
    </source>
</evidence>
<dbReference type="InterPro" id="IPR036390">
    <property type="entry name" value="WH_DNA-bd_sf"/>
</dbReference>
<dbReference type="RefSeq" id="WP_129425768.1">
    <property type="nucleotide sequence ID" value="NZ_DBFAJO010000027.1"/>
</dbReference>
<dbReference type="Gene3D" id="1.10.10.10">
    <property type="entry name" value="Winged helix-like DNA-binding domain superfamily/Winged helix DNA-binding domain"/>
    <property type="match status" value="1"/>
</dbReference>
<gene>
    <name evidence="2" type="ORF">ET524_10805</name>
</gene>
<dbReference type="GO" id="GO:0005829">
    <property type="term" value="C:cytosol"/>
    <property type="evidence" value="ECO:0007669"/>
    <property type="project" value="TreeGrafter"/>
</dbReference>
<dbReference type="Proteomes" id="UP000293345">
    <property type="component" value="Unassembled WGS sequence"/>
</dbReference>
<dbReference type="NCBIfam" id="TIGR00738">
    <property type="entry name" value="rrf2_super"/>
    <property type="match status" value="1"/>
</dbReference>
<dbReference type="InterPro" id="IPR036388">
    <property type="entry name" value="WH-like_DNA-bd_sf"/>
</dbReference>
<protein>
    <submittedName>
        <fullName evidence="2">Rrf2 family transcriptional regulator</fullName>
    </submittedName>
</protein>
<dbReference type="GO" id="GO:0003677">
    <property type="term" value="F:DNA binding"/>
    <property type="evidence" value="ECO:0007669"/>
    <property type="project" value="UniProtKB-KW"/>
</dbReference>
<sequence>MLISSKGRYALRLAVCVAQAGPDAKVSLREVAEHEELSLKYLEQIARPMVSAGLLTSVRGKGGGYRLSRDPHEILAGDVLRAVEGTTVPVTCASLEGPEPCHRASVCTTVRFWAGLDEVIENYVDGVTVGDLADAPQPHIQLADAAPAES</sequence>
<dbReference type="GO" id="GO:0003700">
    <property type="term" value="F:DNA-binding transcription factor activity"/>
    <property type="evidence" value="ECO:0007669"/>
    <property type="project" value="TreeGrafter"/>
</dbReference>
<dbReference type="InterPro" id="IPR000944">
    <property type="entry name" value="Tscrpt_reg_Rrf2"/>
</dbReference>
<name>A0A4V1QU68_9ACTN</name>
<dbReference type="SUPFAM" id="SSF46785">
    <property type="entry name" value="Winged helix' DNA-binding domain"/>
    <property type="match status" value="1"/>
</dbReference>
<dbReference type="OrthoDB" id="9808360at2"/>
<dbReference type="PANTHER" id="PTHR33221">
    <property type="entry name" value="WINGED HELIX-TURN-HELIX TRANSCRIPTIONAL REGULATOR, RRF2 FAMILY"/>
    <property type="match status" value="1"/>
</dbReference>
<dbReference type="PROSITE" id="PS51197">
    <property type="entry name" value="HTH_RRF2_2"/>
    <property type="match status" value="1"/>
</dbReference>